<gene>
    <name evidence="1" type="ORF">SELMODRAFT_410927</name>
</gene>
<dbReference type="HOGENOM" id="CLU_2042091_0_0_1"/>
<dbReference type="Gramene" id="EFJ29267">
    <property type="protein sequence ID" value="EFJ29267"/>
    <property type="gene ID" value="SELMODRAFT_410927"/>
</dbReference>
<organism evidence="2">
    <name type="scientific">Selaginella moellendorffii</name>
    <name type="common">Spikemoss</name>
    <dbReference type="NCBI Taxonomy" id="88036"/>
    <lineage>
        <taxon>Eukaryota</taxon>
        <taxon>Viridiplantae</taxon>
        <taxon>Streptophyta</taxon>
        <taxon>Embryophyta</taxon>
        <taxon>Tracheophyta</taxon>
        <taxon>Lycopodiopsida</taxon>
        <taxon>Selaginellales</taxon>
        <taxon>Selaginellaceae</taxon>
        <taxon>Selaginella</taxon>
    </lineage>
</organism>
<dbReference type="KEGG" id="smo:SELMODRAFT_410927"/>
<reference evidence="1 2" key="1">
    <citation type="journal article" date="2011" name="Science">
        <title>The Selaginella genome identifies genetic changes associated with the evolution of vascular plants.</title>
        <authorList>
            <person name="Banks J.A."/>
            <person name="Nishiyama T."/>
            <person name="Hasebe M."/>
            <person name="Bowman J.L."/>
            <person name="Gribskov M."/>
            <person name="dePamphilis C."/>
            <person name="Albert V.A."/>
            <person name="Aono N."/>
            <person name="Aoyama T."/>
            <person name="Ambrose B.A."/>
            <person name="Ashton N.W."/>
            <person name="Axtell M.J."/>
            <person name="Barker E."/>
            <person name="Barker M.S."/>
            <person name="Bennetzen J.L."/>
            <person name="Bonawitz N.D."/>
            <person name="Chapple C."/>
            <person name="Cheng C."/>
            <person name="Correa L.G."/>
            <person name="Dacre M."/>
            <person name="DeBarry J."/>
            <person name="Dreyer I."/>
            <person name="Elias M."/>
            <person name="Engstrom E.M."/>
            <person name="Estelle M."/>
            <person name="Feng L."/>
            <person name="Finet C."/>
            <person name="Floyd S.K."/>
            <person name="Frommer W.B."/>
            <person name="Fujita T."/>
            <person name="Gramzow L."/>
            <person name="Gutensohn M."/>
            <person name="Harholt J."/>
            <person name="Hattori M."/>
            <person name="Heyl A."/>
            <person name="Hirai T."/>
            <person name="Hiwatashi Y."/>
            <person name="Ishikawa M."/>
            <person name="Iwata M."/>
            <person name="Karol K.G."/>
            <person name="Koehler B."/>
            <person name="Kolukisaoglu U."/>
            <person name="Kubo M."/>
            <person name="Kurata T."/>
            <person name="Lalonde S."/>
            <person name="Li K."/>
            <person name="Li Y."/>
            <person name="Litt A."/>
            <person name="Lyons E."/>
            <person name="Manning G."/>
            <person name="Maruyama T."/>
            <person name="Michael T.P."/>
            <person name="Mikami K."/>
            <person name="Miyazaki S."/>
            <person name="Morinaga S."/>
            <person name="Murata T."/>
            <person name="Mueller-Roeber B."/>
            <person name="Nelson D.R."/>
            <person name="Obara M."/>
            <person name="Oguri Y."/>
            <person name="Olmstead R.G."/>
            <person name="Onodera N."/>
            <person name="Petersen B.L."/>
            <person name="Pils B."/>
            <person name="Prigge M."/>
            <person name="Rensing S.A."/>
            <person name="Riano-Pachon D.M."/>
            <person name="Roberts A.W."/>
            <person name="Sato Y."/>
            <person name="Scheller H.V."/>
            <person name="Schulz B."/>
            <person name="Schulz C."/>
            <person name="Shakirov E.V."/>
            <person name="Shibagaki N."/>
            <person name="Shinohara N."/>
            <person name="Shippen D.E."/>
            <person name="Soerensen I."/>
            <person name="Sotooka R."/>
            <person name="Sugimoto N."/>
            <person name="Sugita M."/>
            <person name="Sumikawa N."/>
            <person name="Tanurdzic M."/>
            <person name="Theissen G."/>
            <person name="Ulvskov P."/>
            <person name="Wakazuki S."/>
            <person name="Weng J.K."/>
            <person name="Willats W.W."/>
            <person name="Wipf D."/>
            <person name="Wolf P.G."/>
            <person name="Yang L."/>
            <person name="Zimmer A.D."/>
            <person name="Zhu Q."/>
            <person name="Mitros T."/>
            <person name="Hellsten U."/>
            <person name="Loque D."/>
            <person name="Otillar R."/>
            <person name="Salamov A."/>
            <person name="Schmutz J."/>
            <person name="Shapiro H."/>
            <person name="Lindquist E."/>
            <person name="Lucas S."/>
            <person name="Rokhsar D."/>
            <person name="Grigoriev I.V."/>
        </authorList>
    </citation>
    <scope>NUCLEOTIDE SEQUENCE [LARGE SCALE GENOMIC DNA]</scope>
</reference>
<keyword evidence="2" id="KW-1185">Reference proteome</keyword>
<protein>
    <submittedName>
        <fullName evidence="1">Uncharacterized protein</fullName>
    </submittedName>
</protein>
<proteinExistence type="predicted"/>
<accession>D8RGB3</accession>
<evidence type="ECO:0000313" key="2">
    <source>
        <dbReference type="Proteomes" id="UP000001514"/>
    </source>
</evidence>
<dbReference type="InParanoid" id="D8RGB3"/>
<name>D8RGB3_SELML</name>
<sequence>MRINECKFLSNCSGLMVVTSISNDNATQSVEYDESSATEHTPGYMYPTTMTWQEFSYRYGRQWIKQCKLHHFQRAKRDNSLEHYRQPGALQVIDSLANQTLDSKFYMGNISYATGEWDHLR</sequence>
<evidence type="ECO:0000313" key="1">
    <source>
        <dbReference type="EMBL" id="EFJ29267.1"/>
    </source>
</evidence>
<dbReference type="AlphaFoldDB" id="D8RGB3"/>
<dbReference type="Proteomes" id="UP000001514">
    <property type="component" value="Unassembled WGS sequence"/>
</dbReference>
<dbReference type="EMBL" id="GL377578">
    <property type="protein sequence ID" value="EFJ29267.1"/>
    <property type="molecule type" value="Genomic_DNA"/>
</dbReference>